<dbReference type="InterPro" id="IPR004090">
    <property type="entry name" value="Chemotax_Me-accpt_rcpt"/>
</dbReference>
<name>A0ABW2SGE6_9BURK</name>
<dbReference type="InterPro" id="IPR003660">
    <property type="entry name" value="HAMP_dom"/>
</dbReference>
<dbReference type="PANTHER" id="PTHR43531">
    <property type="entry name" value="PROTEIN ICFG"/>
    <property type="match status" value="1"/>
</dbReference>
<dbReference type="RefSeq" id="WP_382203099.1">
    <property type="nucleotide sequence ID" value="NZ_JBHTBZ010000062.1"/>
</dbReference>
<dbReference type="InterPro" id="IPR004089">
    <property type="entry name" value="MCPsignal_dom"/>
</dbReference>
<feature type="domain" description="HAMP" evidence="7">
    <location>
        <begin position="212"/>
        <end position="264"/>
    </location>
</feature>
<evidence type="ECO:0000256" key="5">
    <source>
        <dbReference type="SAM" id="Phobius"/>
    </source>
</evidence>
<keyword evidence="5" id="KW-0472">Membrane</keyword>
<dbReference type="PANTHER" id="PTHR43531:SF14">
    <property type="entry name" value="METHYL-ACCEPTING CHEMOTAXIS PROTEIN I-RELATED"/>
    <property type="match status" value="1"/>
</dbReference>
<evidence type="ECO:0000313" key="8">
    <source>
        <dbReference type="EMBL" id="MFC7462309.1"/>
    </source>
</evidence>
<proteinExistence type="inferred from homology"/>
<dbReference type="EMBL" id="JBHTBZ010000062">
    <property type="protein sequence ID" value="MFC7462309.1"/>
    <property type="molecule type" value="Genomic_DNA"/>
</dbReference>
<dbReference type="Gene3D" id="1.10.287.950">
    <property type="entry name" value="Methyl-accepting chemotaxis protein"/>
    <property type="match status" value="1"/>
</dbReference>
<evidence type="ECO:0000259" key="7">
    <source>
        <dbReference type="PROSITE" id="PS50885"/>
    </source>
</evidence>
<dbReference type="CDD" id="cd06225">
    <property type="entry name" value="HAMP"/>
    <property type="match status" value="1"/>
</dbReference>
<organism evidence="8 9">
    <name type="scientific">Hydrogenophaga defluvii</name>
    <dbReference type="NCBI Taxonomy" id="249410"/>
    <lineage>
        <taxon>Bacteria</taxon>
        <taxon>Pseudomonadati</taxon>
        <taxon>Pseudomonadota</taxon>
        <taxon>Betaproteobacteria</taxon>
        <taxon>Burkholderiales</taxon>
        <taxon>Comamonadaceae</taxon>
        <taxon>Hydrogenophaga</taxon>
    </lineage>
</organism>
<dbReference type="PROSITE" id="PS50885">
    <property type="entry name" value="HAMP"/>
    <property type="match status" value="1"/>
</dbReference>
<dbReference type="SMART" id="SM00304">
    <property type="entry name" value="HAMP"/>
    <property type="match status" value="1"/>
</dbReference>
<dbReference type="SMART" id="SM00283">
    <property type="entry name" value="MA"/>
    <property type="match status" value="1"/>
</dbReference>
<accession>A0ABW2SGE6</accession>
<keyword evidence="9" id="KW-1185">Reference proteome</keyword>
<dbReference type="CDD" id="cd11386">
    <property type="entry name" value="MCP_signal"/>
    <property type="match status" value="1"/>
</dbReference>
<dbReference type="PROSITE" id="PS50111">
    <property type="entry name" value="CHEMOTAXIS_TRANSDUC_2"/>
    <property type="match status" value="1"/>
</dbReference>
<evidence type="ECO:0000313" key="9">
    <source>
        <dbReference type="Proteomes" id="UP001596457"/>
    </source>
</evidence>
<feature type="compositionally biased region" description="Low complexity" evidence="4">
    <location>
        <begin position="556"/>
        <end position="577"/>
    </location>
</feature>
<evidence type="ECO:0000256" key="1">
    <source>
        <dbReference type="ARBA" id="ARBA00022481"/>
    </source>
</evidence>
<evidence type="ECO:0000259" key="6">
    <source>
        <dbReference type="PROSITE" id="PS50111"/>
    </source>
</evidence>
<evidence type="ECO:0000256" key="3">
    <source>
        <dbReference type="PROSITE-ProRule" id="PRU00284"/>
    </source>
</evidence>
<dbReference type="Proteomes" id="UP001596457">
    <property type="component" value="Unassembled WGS sequence"/>
</dbReference>
<feature type="transmembrane region" description="Helical" evidence="5">
    <location>
        <begin position="192"/>
        <end position="211"/>
    </location>
</feature>
<keyword evidence="1" id="KW-0488">Methylation</keyword>
<evidence type="ECO:0000256" key="4">
    <source>
        <dbReference type="SAM" id="MobiDB-lite"/>
    </source>
</evidence>
<keyword evidence="5" id="KW-1133">Transmembrane helix</keyword>
<comment type="similarity">
    <text evidence="2">Belongs to the methyl-accepting chemotaxis (MCP) protein family.</text>
</comment>
<gene>
    <name evidence="8" type="ORF">ACFQU0_17925</name>
</gene>
<dbReference type="Pfam" id="PF12729">
    <property type="entry name" value="4HB_MCP_1"/>
    <property type="match status" value="1"/>
</dbReference>
<dbReference type="Pfam" id="PF00672">
    <property type="entry name" value="HAMP"/>
    <property type="match status" value="1"/>
</dbReference>
<dbReference type="Pfam" id="PF00015">
    <property type="entry name" value="MCPsignal"/>
    <property type="match status" value="1"/>
</dbReference>
<dbReference type="CDD" id="cd19411">
    <property type="entry name" value="MCP2201-like_sensor"/>
    <property type="match status" value="1"/>
</dbReference>
<evidence type="ECO:0000256" key="2">
    <source>
        <dbReference type="ARBA" id="ARBA00029447"/>
    </source>
</evidence>
<dbReference type="SUPFAM" id="SSF58104">
    <property type="entry name" value="Methyl-accepting chemotaxis protein (MCP) signaling domain"/>
    <property type="match status" value="1"/>
</dbReference>
<protein>
    <submittedName>
        <fullName evidence="8">Methyl-accepting chemotaxis protein</fullName>
    </submittedName>
</protein>
<keyword evidence="3" id="KW-0807">Transducer</keyword>
<comment type="caution">
    <text evidence="8">The sequence shown here is derived from an EMBL/GenBank/DDBJ whole genome shotgun (WGS) entry which is preliminary data.</text>
</comment>
<reference evidence="9" key="1">
    <citation type="journal article" date="2019" name="Int. J. Syst. Evol. Microbiol.">
        <title>The Global Catalogue of Microorganisms (GCM) 10K type strain sequencing project: providing services to taxonomists for standard genome sequencing and annotation.</title>
        <authorList>
            <consortium name="The Broad Institute Genomics Platform"/>
            <consortium name="The Broad Institute Genome Sequencing Center for Infectious Disease"/>
            <person name="Wu L."/>
            <person name="Ma J."/>
        </authorList>
    </citation>
    <scope>NUCLEOTIDE SEQUENCE [LARGE SCALE GENOMIC DNA]</scope>
    <source>
        <strain evidence="9">CCUG 53903</strain>
    </source>
</reference>
<dbReference type="InterPro" id="IPR024478">
    <property type="entry name" value="HlyB_4HB_MCP"/>
</dbReference>
<keyword evidence="5" id="KW-0812">Transmembrane</keyword>
<feature type="domain" description="Methyl-accepting transducer" evidence="6">
    <location>
        <begin position="269"/>
        <end position="498"/>
    </location>
</feature>
<dbReference type="PRINTS" id="PR00260">
    <property type="entry name" value="CHEMTRNSDUCR"/>
</dbReference>
<dbReference type="InterPro" id="IPR051310">
    <property type="entry name" value="MCP_chemotaxis"/>
</dbReference>
<sequence length="597" mass="62387">MIFNRLSIGGKLWAAVATIILSLVAVLAGTSINTSRINAAASSALGQANTKSELVHAWASMTTLNVNRLQASMLSSDPTVDAYFKDKVSGTIKQITEVQKQIEAMELTDSEKAQMAKIASLRKTVLDELAAARKLKDAGDQVGAAGHVQGPFNAAITPYLGALDEFAGSQTKAVADVQAQSVADRNANTRNATIVVVLLMLAIAAGAVALVRGIRKPLQQALDFAQQIAKGDLTVRLNMQSNDEIGALAKALDDMRDQLVSVVADVRRGTDNITVASEEIATGNHDLSARTEQTASNLEETAASMEQMSGAIKQSADSARVATQLADVAGVSAQKGGEVVGEVVTTMQQINEASRKINDIISVIDGIAFQTNILALNAAVEAARAGEQGRGFAVVAGEVRTLAQRSAQAAKEIKELIGNTVTRVDAGTNLVTQAGETMKEIVENVVRVRDIIGEIASSASEQSEGVNQINAAVANLDQMTQQNAALVEESAAAASSMSEQAAQLSKVVQTFRLSEADLRNSHIQVLQAHTMPTAKAPVRQKPTKSPVVPAKGPRHPAAQLNAPKAAAAPASARLGAPVHRAKPATSPAADGGDWESF</sequence>
<feature type="region of interest" description="Disordered" evidence="4">
    <location>
        <begin position="532"/>
        <end position="597"/>
    </location>
</feature>
<dbReference type="InterPro" id="IPR047347">
    <property type="entry name" value="YvaQ-like_sensor"/>
</dbReference>